<reference evidence="1 2" key="1">
    <citation type="submission" date="2014-04" db="EMBL/GenBank/DDBJ databases">
        <authorList>
            <consortium name="DOE Joint Genome Institute"/>
            <person name="Kuo A."/>
            <person name="Kohler A."/>
            <person name="Nagy L.G."/>
            <person name="Floudas D."/>
            <person name="Copeland A."/>
            <person name="Barry K.W."/>
            <person name="Cichocki N."/>
            <person name="Veneault-Fourrey C."/>
            <person name="LaButti K."/>
            <person name="Lindquist E.A."/>
            <person name="Lipzen A."/>
            <person name="Lundell T."/>
            <person name="Morin E."/>
            <person name="Murat C."/>
            <person name="Sun H."/>
            <person name="Tunlid A."/>
            <person name="Henrissat B."/>
            <person name="Grigoriev I.V."/>
            <person name="Hibbett D.S."/>
            <person name="Martin F."/>
            <person name="Nordberg H.P."/>
            <person name="Cantor M.N."/>
            <person name="Hua S.X."/>
        </authorList>
    </citation>
    <scope>NUCLEOTIDE SEQUENCE [LARGE SCALE GENOMIC DNA]</scope>
    <source>
        <strain evidence="1 2">Foug A</strain>
    </source>
</reference>
<dbReference type="AlphaFoldDB" id="A0A0C3DV74"/>
<dbReference type="OrthoDB" id="2666050at2759"/>
<protein>
    <submittedName>
        <fullName evidence="1">Uncharacterized protein</fullName>
    </submittedName>
</protein>
<dbReference type="HOGENOM" id="CLU_079696_0_0_1"/>
<evidence type="ECO:0000313" key="1">
    <source>
        <dbReference type="EMBL" id="KIM59856.1"/>
    </source>
</evidence>
<name>A0A0C3DV74_9AGAM</name>
<dbReference type="EMBL" id="KN822068">
    <property type="protein sequence ID" value="KIM59856.1"/>
    <property type="molecule type" value="Genomic_DNA"/>
</dbReference>
<gene>
    <name evidence="1" type="ORF">SCLCIDRAFT_26961</name>
</gene>
<reference evidence="2" key="2">
    <citation type="submission" date="2015-01" db="EMBL/GenBank/DDBJ databases">
        <title>Evolutionary Origins and Diversification of the Mycorrhizal Mutualists.</title>
        <authorList>
            <consortium name="DOE Joint Genome Institute"/>
            <consortium name="Mycorrhizal Genomics Consortium"/>
            <person name="Kohler A."/>
            <person name="Kuo A."/>
            <person name="Nagy L.G."/>
            <person name="Floudas D."/>
            <person name="Copeland A."/>
            <person name="Barry K.W."/>
            <person name="Cichocki N."/>
            <person name="Veneault-Fourrey C."/>
            <person name="LaButti K."/>
            <person name="Lindquist E.A."/>
            <person name="Lipzen A."/>
            <person name="Lundell T."/>
            <person name="Morin E."/>
            <person name="Murat C."/>
            <person name="Riley R."/>
            <person name="Ohm R."/>
            <person name="Sun H."/>
            <person name="Tunlid A."/>
            <person name="Henrissat B."/>
            <person name="Grigoriev I.V."/>
            <person name="Hibbett D.S."/>
            <person name="Martin F."/>
        </authorList>
    </citation>
    <scope>NUCLEOTIDE SEQUENCE [LARGE SCALE GENOMIC DNA]</scope>
    <source>
        <strain evidence="2">Foug A</strain>
    </source>
</reference>
<accession>A0A0C3DV74</accession>
<organism evidence="1 2">
    <name type="scientific">Scleroderma citrinum Foug A</name>
    <dbReference type="NCBI Taxonomy" id="1036808"/>
    <lineage>
        <taxon>Eukaryota</taxon>
        <taxon>Fungi</taxon>
        <taxon>Dikarya</taxon>
        <taxon>Basidiomycota</taxon>
        <taxon>Agaricomycotina</taxon>
        <taxon>Agaricomycetes</taxon>
        <taxon>Agaricomycetidae</taxon>
        <taxon>Boletales</taxon>
        <taxon>Sclerodermatineae</taxon>
        <taxon>Sclerodermataceae</taxon>
        <taxon>Scleroderma</taxon>
    </lineage>
</organism>
<keyword evidence="2" id="KW-1185">Reference proteome</keyword>
<dbReference type="InParanoid" id="A0A0C3DV74"/>
<sequence length="262" mass="28508">MSSNTEFYWAIVGGSNPGPAYTMRSFNPASSSIVTTLPPRPDHEQLLIALNNSYVRTLLDDRAGFHTVVIGAPPGIHHSVESARAAKGTFQYLKTRHTELFWEALAFIIVKGITERMPPLLTAGNINPNPLPMPSSATASVDTPGDMFHALSVTPSSSSRISSPSLTSSHSASFLPSSTGGGEVSPLIYSHVRNLHGILSSDYYQTPTSRVEDLAQPLGPLAAQYLVSHRYGPSDVTKIVRIHRLARDNNQFVMDLRNTYNH</sequence>
<dbReference type="Proteomes" id="UP000053989">
    <property type="component" value="Unassembled WGS sequence"/>
</dbReference>
<evidence type="ECO:0000313" key="2">
    <source>
        <dbReference type="Proteomes" id="UP000053989"/>
    </source>
</evidence>
<proteinExistence type="predicted"/>